<dbReference type="SUPFAM" id="SSF159888">
    <property type="entry name" value="YdhG-like"/>
    <property type="match status" value="1"/>
</dbReference>
<dbReference type="AlphaFoldDB" id="A0A1M5IA49"/>
<proteinExistence type="predicted"/>
<reference evidence="2 3" key="1">
    <citation type="submission" date="2016-11" db="EMBL/GenBank/DDBJ databases">
        <authorList>
            <person name="Jaros S."/>
            <person name="Januszkiewicz K."/>
            <person name="Wedrychowicz H."/>
        </authorList>
    </citation>
    <scope>NUCLEOTIDE SEQUENCE [LARGE SCALE GENOMIC DNA]</scope>
    <source>
        <strain evidence="2 3">GAS138</strain>
    </source>
</reference>
<dbReference type="Proteomes" id="UP000189796">
    <property type="component" value="Chromosome I"/>
</dbReference>
<dbReference type="Pfam" id="PF08818">
    <property type="entry name" value="DUF1801"/>
    <property type="match status" value="1"/>
</dbReference>
<sequence>MSKPATATLSVVAKRATATMKKKGSGSKEVTAGDSPSRLIDARIKELNDWRGETLARIRTLIRQADPEVVEEWKWRGVPVWSHGGIICTGETYKNVVKMTFAKGASLEDPSGLFNSSLEGNTRRAIDLHEGDRIDERALKALIRAAVALNMSVRAAAGPARSRNRPQSA</sequence>
<dbReference type="Gene3D" id="3.90.1150.200">
    <property type="match status" value="1"/>
</dbReference>
<dbReference type="EMBL" id="LT670817">
    <property type="protein sequence ID" value="SHG24653.1"/>
    <property type="molecule type" value="Genomic_DNA"/>
</dbReference>
<gene>
    <name evidence="2" type="ORF">SAMN05443248_0861</name>
</gene>
<feature type="domain" description="YdhG-like" evidence="1">
    <location>
        <begin position="51"/>
        <end position="147"/>
    </location>
</feature>
<dbReference type="InterPro" id="IPR014922">
    <property type="entry name" value="YdhG-like"/>
</dbReference>
<organism evidence="2 3">
    <name type="scientific">Bradyrhizobium erythrophlei</name>
    <dbReference type="NCBI Taxonomy" id="1437360"/>
    <lineage>
        <taxon>Bacteria</taxon>
        <taxon>Pseudomonadati</taxon>
        <taxon>Pseudomonadota</taxon>
        <taxon>Alphaproteobacteria</taxon>
        <taxon>Hyphomicrobiales</taxon>
        <taxon>Nitrobacteraceae</taxon>
        <taxon>Bradyrhizobium</taxon>
    </lineage>
</organism>
<protein>
    <recommendedName>
        <fullName evidence="1">YdhG-like domain-containing protein</fullName>
    </recommendedName>
</protein>
<accession>A0A1M5IA49</accession>
<name>A0A1M5IA49_9BRAD</name>
<evidence type="ECO:0000313" key="3">
    <source>
        <dbReference type="Proteomes" id="UP000189796"/>
    </source>
</evidence>
<dbReference type="OrthoDB" id="9811812at2"/>
<evidence type="ECO:0000259" key="1">
    <source>
        <dbReference type="Pfam" id="PF08818"/>
    </source>
</evidence>
<evidence type="ECO:0000313" key="2">
    <source>
        <dbReference type="EMBL" id="SHG24653.1"/>
    </source>
</evidence>